<evidence type="ECO:0000313" key="2">
    <source>
        <dbReference type="EMBL" id="OJD24473.1"/>
    </source>
</evidence>
<feature type="region of interest" description="Disordered" evidence="1">
    <location>
        <begin position="83"/>
        <end position="124"/>
    </location>
</feature>
<dbReference type="VEuPathDB" id="FungiDB:ACJ73_04167"/>
<dbReference type="EMBL" id="LGTZ01000555">
    <property type="protein sequence ID" value="OJD24473.1"/>
    <property type="molecule type" value="Genomic_DNA"/>
</dbReference>
<name>A0A1J9Q7G9_9EURO</name>
<keyword evidence="3" id="KW-1185">Reference proteome</keyword>
<feature type="compositionally biased region" description="Polar residues" evidence="1">
    <location>
        <begin position="115"/>
        <end position="124"/>
    </location>
</feature>
<feature type="compositionally biased region" description="Basic and acidic residues" evidence="1">
    <location>
        <begin position="83"/>
        <end position="114"/>
    </location>
</feature>
<dbReference type="OrthoDB" id="4176449at2759"/>
<proteinExistence type="predicted"/>
<sequence>MPHLLAIPTNQLPWPVRLLNEYCLVSYILFEASDRSGGFGLWFSYANDLLHPERNNAAGIQRQPQPQPQSQCNGGYLLHFLEHENGPSSKHKGDNDVDGHVKMPDIIDGHDNRSNNDTIEQVPR</sequence>
<accession>A0A1J9Q7G9</accession>
<dbReference type="Proteomes" id="UP000242791">
    <property type="component" value="Unassembled WGS sequence"/>
</dbReference>
<evidence type="ECO:0000256" key="1">
    <source>
        <dbReference type="SAM" id="MobiDB-lite"/>
    </source>
</evidence>
<comment type="caution">
    <text evidence="2">The sequence shown here is derived from an EMBL/GenBank/DDBJ whole genome shotgun (WGS) entry which is preliminary data.</text>
</comment>
<protein>
    <submittedName>
        <fullName evidence="2">Uncharacterized protein</fullName>
    </submittedName>
</protein>
<dbReference type="AlphaFoldDB" id="A0A1J9Q7G9"/>
<evidence type="ECO:0000313" key="3">
    <source>
        <dbReference type="Proteomes" id="UP000242791"/>
    </source>
</evidence>
<reference evidence="2 3" key="1">
    <citation type="submission" date="2015-08" db="EMBL/GenBank/DDBJ databases">
        <title>Emmonsia species relationships and genome sequence.</title>
        <authorList>
            <person name="Cuomo C.A."/>
            <person name="Schwartz I.S."/>
            <person name="Kenyon C."/>
            <person name="De Hoog G.S."/>
            <person name="Govender N.P."/>
            <person name="Botha A."/>
            <person name="Moreno L."/>
            <person name="De Vries M."/>
            <person name="Munoz J.F."/>
            <person name="Stielow J.B."/>
        </authorList>
    </citation>
    <scope>NUCLEOTIDE SEQUENCE [LARGE SCALE GENOMIC DNA]</scope>
    <source>
        <strain evidence="2 3">EI222</strain>
    </source>
</reference>
<gene>
    <name evidence="2" type="ORF">ACJ73_04167</name>
</gene>
<organism evidence="2 3">
    <name type="scientific">Blastomyces percursus</name>
    <dbReference type="NCBI Taxonomy" id="1658174"/>
    <lineage>
        <taxon>Eukaryota</taxon>
        <taxon>Fungi</taxon>
        <taxon>Dikarya</taxon>
        <taxon>Ascomycota</taxon>
        <taxon>Pezizomycotina</taxon>
        <taxon>Eurotiomycetes</taxon>
        <taxon>Eurotiomycetidae</taxon>
        <taxon>Onygenales</taxon>
        <taxon>Ajellomycetaceae</taxon>
        <taxon>Blastomyces</taxon>
    </lineage>
</organism>